<feature type="domain" description="Histidine kinase" evidence="8">
    <location>
        <begin position="200"/>
        <end position="418"/>
    </location>
</feature>
<keyword evidence="6" id="KW-0902">Two-component regulatory system</keyword>
<dbReference type="PANTHER" id="PTHR43547">
    <property type="entry name" value="TWO-COMPONENT HISTIDINE KINASE"/>
    <property type="match status" value="1"/>
</dbReference>
<dbReference type="CDD" id="cd00082">
    <property type="entry name" value="HisKA"/>
    <property type="match status" value="1"/>
</dbReference>
<dbReference type="InterPro" id="IPR003661">
    <property type="entry name" value="HisK_dim/P_dom"/>
</dbReference>
<evidence type="ECO:0000256" key="4">
    <source>
        <dbReference type="ARBA" id="ARBA00022553"/>
    </source>
</evidence>
<gene>
    <name evidence="9" type="ORF">Pen02_30010</name>
</gene>
<evidence type="ECO:0000256" key="7">
    <source>
        <dbReference type="SAM" id="Phobius"/>
    </source>
</evidence>
<feature type="transmembrane region" description="Helical" evidence="7">
    <location>
        <begin position="30"/>
        <end position="53"/>
    </location>
</feature>
<comment type="catalytic activity">
    <reaction evidence="1">
        <text>ATP + protein L-histidine = ADP + protein N-phospho-L-histidine.</text>
        <dbReference type="EC" id="2.7.13.3"/>
    </reaction>
</comment>
<keyword evidence="7" id="KW-0472">Membrane</keyword>
<comment type="subcellular location">
    <subcellularLocation>
        <location evidence="2">Cell membrane</location>
    </subcellularLocation>
</comment>
<evidence type="ECO:0000313" key="10">
    <source>
        <dbReference type="Proteomes" id="UP000646749"/>
    </source>
</evidence>
<evidence type="ECO:0000259" key="8">
    <source>
        <dbReference type="PROSITE" id="PS50109"/>
    </source>
</evidence>
<dbReference type="PRINTS" id="PR00344">
    <property type="entry name" value="BCTRLSENSOR"/>
</dbReference>
<dbReference type="Pfam" id="PF02518">
    <property type="entry name" value="HATPase_c"/>
    <property type="match status" value="1"/>
</dbReference>
<dbReference type="InterPro" id="IPR036890">
    <property type="entry name" value="HATPase_C_sf"/>
</dbReference>
<dbReference type="Gene3D" id="1.10.287.130">
    <property type="match status" value="1"/>
</dbReference>
<dbReference type="PANTHER" id="PTHR43547:SF2">
    <property type="entry name" value="HYBRID SIGNAL TRANSDUCTION HISTIDINE KINASE C"/>
    <property type="match status" value="1"/>
</dbReference>
<evidence type="ECO:0000256" key="2">
    <source>
        <dbReference type="ARBA" id="ARBA00004236"/>
    </source>
</evidence>
<keyword evidence="5 9" id="KW-0808">Transferase</keyword>
<dbReference type="GO" id="GO:0016301">
    <property type="term" value="F:kinase activity"/>
    <property type="evidence" value="ECO:0007669"/>
    <property type="project" value="UniProtKB-KW"/>
</dbReference>
<accession>A0ABQ4E059</accession>
<protein>
    <recommendedName>
        <fullName evidence="3">histidine kinase</fullName>
        <ecNumber evidence="3">2.7.13.3</ecNumber>
    </recommendedName>
</protein>
<dbReference type="InterPro" id="IPR005467">
    <property type="entry name" value="His_kinase_dom"/>
</dbReference>
<evidence type="ECO:0000256" key="5">
    <source>
        <dbReference type="ARBA" id="ARBA00022777"/>
    </source>
</evidence>
<dbReference type="SMART" id="SM00388">
    <property type="entry name" value="HisKA"/>
    <property type="match status" value="1"/>
</dbReference>
<keyword evidence="10" id="KW-1185">Reference proteome</keyword>
<dbReference type="InterPro" id="IPR036097">
    <property type="entry name" value="HisK_dim/P_sf"/>
</dbReference>
<reference evidence="9 10" key="1">
    <citation type="submission" date="2021-01" db="EMBL/GenBank/DDBJ databases">
        <title>Whole genome shotgun sequence of Plantactinospora endophytica NBRC 110450.</title>
        <authorList>
            <person name="Komaki H."/>
            <person name="Tamura T."/>
        </authorList>
    </citation>
    <scope>NUCLEOTIDE SEQUENCE [LARGE SCALE GENOMIC DNA]</scope>
    <source>
        <strain evidence="9 10">NBRC 110450</strain>
    </source>
</reference>
<evidence type="ECO:0000313" key="9">
    <source>
        <dbReference type="EMBL" id="GIG88065.1"/>
    </source>
</evidence>
<dbReference type="PROSITE" id="PS50109">
    <property type="entry name" value="HIS_KIN"/>
    <property type="match status" value="1"/>
</dbReference>
<sequence>MKARGPADVPAGVSWMAAERVVVARARRRVGVLVGLAVTVLITLIGGVAYAMLVRGQEAQIHRELAYTATRSDPSGPPGCTWLFLLHEGELISGGIPAPAGFPLAEPLGRVVATRTATVDTVERNGTVYFVLTQPRGDDVVQAIFDARYQLADRRHLLFALTVTEAIGLLAALASGVAVGRLAVAPLADALARQRRFVADVSHELRTPIAQVHTRAQVLARRAGNTGVPAAYRAELERLTGTTRWLGEVVDDLLLSARLATMPDVERGTSTVDLAALAEHAVVAETDRATEYGVTLTLSRPDVPLPVLGVPSALRRVIGELLTNALTHTPTGGLIEVTVRRAAEAGPIELTVVDTGTGFDPAERIFERFRSGVGTERRRTGLGLSLLREVVTAHGGTIEAQGRPGRGATFVVRLPAKTDPVLARSRPGR</sequence>
<keyword evidence="7" id="KW-0812">Transmembrane</keyword>
<keyword evidence="7" id="KW-1133">Transmembrane helix</keyword>
<feature type="transmembrane region" description="Helical" evidence="7">
    <location>
        <begin position="157"/>
        <end position="179"/>
    </location>
</feature>
<dbReference type="Gene3D" id="3.30.565.10">
    <property type="entry name" value="Histidine kinase-like ATPase, C-terminal domain"/>
    <property type="match status" value="1"/>
</dbReference>
<dbReference type="SUPFAM" id="SSF55874">
    <property type="entry name" value="ATPase domain of HSP90 chaperone/DNA topoisomerase II/histidine kinase"/>
    <property type="match status" value="1"/>
</dbReference>
<dbReference type="Pfam" id="PF00512">
    <property type="entry name" value="HisKA"/>
    <property type="match status" value="1"/>
</dbReference>
<dbReference type="InterPro" id="IPR003594">
    <property type="entry name" value="HATPase_dom"/>
</dbReference>
<keyword evidence="4" id="KW-0597">Phosphoprotein</keyword>
<evidence type="ECO:0000256" key="3">
    <source>
        <dbReference type="ARBA" id="ARBA00012438"/>
    </source>
</evidence>
<name>A0ABQ4E059_9ACTN</name>
<dbReference type="SUPFAM" id="SSF47384">
    <property type="entry name" value="Homodimeric domain of signal transducing histidine kinase"/>
    <property type="match status" value="1"/>
</dbReference>
<keyword evidence="5 9" id="KW-0418">Kinase</keyword>
<dbReference type="Proteomes" id="UP000646749">
    <property type="component" value="Unassembled WGS sequence"/>
</dbReference>
<dbReference type="InterPro" id="IPR004358">
    <property type="entry name" value="Sig_transdc_His_kin-like_C"/>
</dbReference>
<proteinExistence type="predicted"/>
<dbReference type="EMBL" id="BONW01000013">
    <property type="protein sequence ID" value="GIG88065.1"/>
    <property type="molecule type" value="Genomic_DNA"/>
</dbReference>
<dbReference type="SMART" id="SM00387">
    <property type="entry name" value="HATPase_c"/>
    <property type="match status" value="1"/>
</dbReference>
<evidence type="ECO:0000256" key="6">
    <source>
        <dbReference type="ARBA" id="ARBA00023012"/>
    </source>
</evidence>
<dbReference type="CDD" id="cd00075">
    <property type="entry name" value="HATPase"/>
    <property type="match status" value="1"/>
</dbReference>
<comment type="caution">
    <text evidence="9">The sequence shown here is derived from an EMBL/GenBank/DDBJ whole genome shotgun (WGS) entry which is preliminary data.</text>
</comment>
<organism evidence="9 10">
    <name type="scientific">Plantactinospora endophytica</name>
    <dbReference type="NCBI Taxonomy" id="673535"/>
    <lineage>
        <taxon>Bacteria</taxon>
        <taxon>Bacillati</taxon>
        <taxon>Actinomycetota</taxon>
        <taxon>Actinomycetes</taxon>
        <taxon>Micromonosporales</taxon>
        <taxon>Micromonosporaceae</taxon>
        <taxon>Plantactinospora</taxon>
    </lineage>
</organism>
<dbReference type="EC" id="2.7.13.3" evidence="3"/>
<evidence type="ECO:0000256" key="1">
    <source>
        <dbReference type="ARBA" id="ARBA00000085"/>
    </source>
</evidence>